<organism evidence="15 16">
    <name type="scientific">Candidatus Enterovibrio escicola</name>
    <dbReference type="NCBI Taxonomy" id="1927127"/>
    <lineage>
        <taxon>Bacteria</taxon>
        <taxon>Pseudomonadati</taxon>
        <taxon>Pseudomonadota</taxon>
        <taxon>Gammaproteobacteria</taxon>
        <taxon>Vibrionales</taxon>
        <taxon>Vibrionaceae</taxon>
        <taxon>Enterovibrio</taxon>
    </lineage>
</organism>
<dbReference type="GO" id="GO:0004792">
    <property type="term" value="F:thiosulfate-cyanide sulfurtransferase activity"/>
    <property type="evidence" value="ECO:0007669"/>
    <property type="project" value="TreeGrafter"/>
</dbReference>
<comment type="catalytic activity">
    <reaction evidence="6">
        <text>[molybdopterin-synthase sulfur-carrier protein]-C-terminal Gly-Gly + ATP + H(+) = [molybdopterin-synthase sulfur-carrier protein]-C-terminal Gly-Gly-AMP + diphosphate</text>
        <dbReference type="Rhea" id="RHEA:43616"/>
        <dbReference type="Rhea" id="RHEA-COMP:12159"/>
        <dbReference type="Rhea" id="RHEA-COMP:12202"/>
        <dbReference type="ChEBI" id="CHEBI:15378"/>
        <dbReference type="ChEBI" id="CHEBI:30616"/>
        <dbReference type="ChEBI" id="CHEBI:33019"/>
        <dbReference type="ChEBI" id="CHEBI:90618"/>
        <dbReference type="ChEBI" id="CHEBI:90778"/>
        <dbReference type="EC" id="2.7.7.80"/>
    </reaction>
</comment>
<dbReference type="RefSeq" id="WP_097357000.1">
    <property type="nucleotide sequence ID" value="NZ_CAWNJE010000033.1"/>
</dbReference>
<evidence type="ECO:0000256" key="12">
    <source>
        <dbReference type="ARBA" id="ARBA00075328"/>
    </source>
</evidence>
<evidence type="ECO:0000256" key="3">
    <source>
        <dbReference type="ARBA" id="ARBA00022679"/>
    </source>
</evidence>
<evidence type="ECO:0000256" key="2">
    <source>
        <dbReference type="ARBA" id="ARBA00009919"/>
    </source>
</evidence>
<evidence type="ECO:0000259" key="14">
    <source>
        <dbReference type="Pfam" id="PF00899"/>
    </source>
</evidence>
<comment type="pathway">
    <text evidence="1">Cofactor biosynthesis; molybdopterin biosynthesis.</text>
</comment>
<dbReference type="NCBIfam" id="NF004281">
    <property type="entry name" value="PRK05690.1"/>
    <property type="match status" value="1"/>
</dbReference>
<dbReference type="AlphaFoldDB" id="A0A2A5T0Z4"/>
<dbReference type="EC" id="2.7.7.80" evidence="9"/>
<evidence type="ECO:0000256" key="4">
    <source>
        <dbReference type="ARBA" id="ARBA00022741"/>
    </source>
</evidence>
<dbReference type="PANTHER" id="PTHR10953:SF194">
    <property type="entry name" value="MOLYBDOPTERIN-SYNTHASE ADENYLYLTRANSFERASE"/>
    <property type="match status" value="1"/>
</dbReference>
<comment type="caution">
    <text evidence="15">The sequence shown here is derived from an EMBL/GenBank/DDBJ whole genome shotgun (WGS) entry which is preliminary data.</text>
</comment>
<evidence type="ECO:0000256" key="9">
    <source>
        <dbReference type="ARBA" id="ARBA00066884"/>
    </source>
</evidence>
<dbReference type="Pfam" id="PF00899">
    <property type="entry name" value="ThiF"/>
    <property type="match status" value="1"/>
</dbReference>
<evidence type="ECO:0000256" key="6">
    <source>
        <dbReference type="ARBA" id="ARBA00052218"/>
    </source>
</evidence>
<evidence type="ECO:0000256" key="7">
    <source>
        <dbReference type="ARBA" id="ARBA00055169"/>
    </source>
</evidence>
<evidence type="ECO:0000256" key="13">
    <source>
        <dbReference type="ARBA" id="ARBA00078531"/>
    </source>
</evidence>
<dbReference type="InterPro" id="IPR045886">
    <property type="entry name" value="ThiF/MoeB/HesA"/>
</dbReference>
<dbReference type="Gene3D" id="3.40.50.720">
    <property type="entry name" value="NAD(P)-binding Rossmann-like Domain"/>
    <property type="match status" value="1"/>
</dbReference>
<dbReference type="GO" id="GO:0061605">
    <property type="term" value="F:molybdopterin-synthase adenylyltransferase activity"/>
    <property type="evidence" value="ECO:0007669"/>
    <property type="project" value="UniProtKB-EC"/>
</dbReference>
<evidence type="ECO:0000256" key="1">
    <source>
        <dbReference type="ARBA" id="ARBA00005046"/>
    </source>
</evidence>
<dbReference type="Proteomes" id="UP000219020">
    <property type="component" value="Unassembled WGS sequence"/>
</dbReference>
<dbReference type="GO" id="GO:0008146">
    <property type="term" value="F:sulfotransferase activity"/>
    <property type="evidence" value="ECO:0007669"/>
    <property type="project" value="TreeGrafter"/>
</dbReference>
<accession>A0A2A5T0Z4</accession>
<keyword evidence="4" id="KW-0547">Nucleotide-binding</keyword>
<dbReference type="GeneID" id="66952273"/>
<evidence type="ECO:0000256" key="8">
    <source>
        <dbReference type="ARBA" id="ARBA00063809"/>
    </source>
</evidence>
<dbReference type="SUPFAM" id="SSF69572">
    <property type="entry name" value="Activating enzymes of the ubiquitin-like proteins"/>
    <property type="match status" value="1"/>
</dbReference>
<evidence type="ECO:0000256" key="11">
    <source>
        <dbReference type="ARBA" id="ARBA00075110"/>
    </source>
</evidence>
<name>A0A2A5T0Z4_9GAMM</name>
<keyword evidence="3" id="KW-0808">Transferase</keyword>
<feature type="domain" description="THIF-type NAD/FAD binding fold" evidence="14">
    <location>
        <begin position="12"/>
        <end position="246"/>
    </location>
</feature>
<dbReference type="InterPro" id="IPR035985">
    <property type="entry name" value="Ubiquitin-activating_enz"/>
</dbReference>
<dbReference type="GO" id="GO:0005524">
    <property type="term" value="F:ATP binding"/>
    <property type="evidence" value="ECO:0007669"/>
    <property type="project" value="UniProtKB-KW"/>
</dbReference>
<dbReference type="FunFam" id="3.40.50.720:FF:000033">
    <property type="entry name" value="Adenylyltransferase and sulfurtransferase MOCS3"/>
    <property type="match status" value="1"/>
</dbReference>
<dbReference type="GO" id="GO:0008641">
    <property type="term" value="F:ubiquitin-like modifier activating enzyme activity"/>
    <property type="evidence" value="ECO:0007669"/>
    <property type="project" value="InterPro"/>
</dbReference>
<evidence type="ECO:0000256" key="5">
    <source>
        <dbReference type="ARBA" id="ARBA00022840"/>
    </source>
</evidence>
<dbReference type="CDD" id="cd00757">
    <property type="entry name" value="ThiF_MoeB_HesA_family"/>
    <property type="match status" value="1"/>
</dbReference>
<evidence type="ECO:0000313" key="16">
    <source>
        <dbReference type="Proteomes" id="UP000219020"/>
    </source>
</evidence>
<dbReference type="InterPro" id="IPR000594">
    <property type="entry name" value="ThiF_NAD_FAD-bd"/>
</dbReference>
<comment type="similarity">
    <text evidence="2">Belongs to the HesA/MoeB/ThiF family.</text>
</comment>
<dbReference type="PANTHER" id="PTHR10953">
    <property type="entry name" value="UBIQUITIN-ACTIVATING ENZYME E1"/>
    <property type="match status" value="1"/>
</dbReference>
<keyword evidence="5" id="KW-0067">ATP-binding</keyword>
<protein>
    <recommendedName>
        <fullName evidence="10">Molybdopterin-synthase adenylyltransferase</fullName>
        <ecNumber evidence="9">2.7.7.80</ecNumber>
    </recommendedName>
    <alternativeName>
        <fullName evidence="13">MoaD protein adenylase</fullName>
    </alternativeName>
    <alternativeName>
        <fullName evidence="11">Molybdopterin-converting factor subunit 1 adenylase</fullName>
    </alternativeName>
    <alternativeName>
        <fullName evidence="12">Sulfur carrier protein MoaD adenylyltransferase</fullName>
    </alternativeName>
</protein>
<reference evidence="16" key="1">
    <citation type="submission" date="2017-04" db="EMBL/GenBank/DDBJ databases">
        <title>Genome evolution of the luminous symbionts of deep sea anglerfish.</title>
        <authorList>
            <person name="Hendry T.A."/>
        </authorList>
    </citation>
    <scope>NUCLEOTIDE SEQUENCE [LARGE SCALE GENOMIC DNA]</scope>
</reference>
<comment type="subunit">
    <text evidence="8">Homodimer. Forms a stable heterotetrameric complex of 2 MoeB and 2 MoaD during adenylation of MoaD.</text>
</comment>
<gene>
    <name evidence="15" type="ORF">BTN49_2521</name>
</gene>
<keyword evidence="16" id="KW-1185">Reference proteome</keyword>
<dbReference type="EMBL" id="NBYY01000029">
    <property type="protein sequence ID" value="PCS21835.1"/>
    <property type="molecule type" value="Genomic_DNA"/>
</dbReference>
<dbReference type="GO" id="GO:0005829">
    <property type="term" value="C:cytosol"/>
    <property type="evidence" value="ECO:0007669"/>
    <property type="project" value="TreeGrafter"/>
</dbReference>
<comment type="function">
    <text evidence="7">Catalyzes the adenylation by ATP of the carboxyl group of the C-terminal glycine of sulfur carrier protein MoaD.</text>
</comment>
<proteinExistence type="inferred from homology"/>
<evidence type="ECO:0000256" key="10">
    <source>
        <dbReference type="ARBA" id="ARBA00073635"/>
    </source>
</evidence>
<evidence type="ECO:0000313" key="15">
    <source>
        <dbReference type="EMBL" id="PCS21835.1"/>
    </source>
</evidence>
<sequence>MDILSSEEELRYNRQISLKKFDFYGQEALKKSSTLILGLGGLGCTASQYLAAAGAGTLTLVDNDFVELSNLQRQILHNDSTIGKLKVVSAAKALRQLNPHVQVNIIAQRLADEALSTLIAKHSLVLDCSDNIETRNQLNRLCFSHKTPLVNGAVIRLEGQVSVFTYSKNEPCYRCLSTMFGDQESNCTEMGILSPVVGIIGAMQALEAIKVISRFSPLPSGKLMMFDAMDSKWHRFTILKNAYCSVCNN</sequence>